<dbReference type="EMBL" id="QQAV01000003">
    <property type="protein sequence ID" value="RDI25888.1"/>
    <property type="molecule type" value="Genomic_DNA"/>
</dbReference>
<dbReference type="GO" id="GO:0005524">
    <property type="term" value="F:ATP binding"/>
    <property type="evidence" value="ECO:0007669"/>
    <property type="project" value="UniProtKB-KW"/>
</dbReference>
<dbReference type="InterPro" id="IPR005467">
    <property type="entry name" value="His_kinase_dom"/>
</dbReference>
<keyword evidence="7" id="KW-0547">Nucleotide-binding</keyword>
<keyword evidence="11" id="KW-0902">Two-component regulatory system</keyword>
<dbReference type="Pfam" id="PF02518">
    <property type="entry name" value="HATPase_c"/>
    <property type="match status" value="1"/>
</dbReference>
<comment type="subcellular location">
    <subcellularLocation>
        <location evidence="2">Membrane</location>
        <topology evidence="2">Multi-pass membrane protein</topology>
    </subcellularLocation>
</comment>
<keyword evidence="8 16" id="KW-0418">Kinase</keyword>
<evidence type="ECO:0000313" key="16">
    <source>
        <dbReference type="EMBL" id="RDI25888.1"/>
    </source>
</evidence>
<name>A0A370FH22_9BURK</name>
<evidence type="ECO:0000256" key="7">
    <source>
        <dbReference type="ARBA" id="ARBA00022741"/>
    </source>
</evidence>
<protein>
    <recommendedName>
        <fullName evidence="3">histidine kinase</fullName>
        <ecNumber evidence="3">2.7.13.3</ecNumber>
    </recommendedName>
</protein>
<evidence type="ECO:0000256" key="2">
    <source>
        <dbReference type="ARBA" id="ARBA00004141"/>
    </source>
</evidence>
<comment type="catalytic activity">
    <reaction evidence="1">
        <text>ATP + protein L-histidine = ADP + protein N-phospho-L-histidine.</text>
        <dbReference type="EC" id="2.7.13.3"/>
    </reaction>
</comment>
<dbReference type="InterPro" id="IPR003661">
    <property type="entry name" value="HisK_dim/P_dom"/>
</dbReference>
<keyword evidence="4" id="KW-0597">Phosphoprotein</keyword>
<evidence type="ECO:0000256" key="8">
    <source>
        <dbReference type="ARBA" id="ARBA00022777"/>
    </source>
</evidence>
<dbReference type="PROSITE" id="PS50109">
    <property type="entry name" value="HIS_KIN"/>
    <property type="match status" value="1"/>
</dbReference>
<feature type="domain" description="Histidine kinase" evidence="14">
    <location>
        <begin position="257"/>
        <end position="479"/>
    </location>
</feature>
<dbReference type="SUPFAM" id="SSF55874">
    <property type="entry name" value="ATPase domain of HSP90 chaperone/DNA topoisomerase II/histidine kinase"/>
    <property type="match status" value="1"/>
</dbReference>
<dbReference type="InterPro" id="IPR003660">
    <property type="entry name" value="HAMP_dom"/>
</dbReference>
<keyword evidence="9" id="KW-0067">ATP-binding</keyword>
<dbReference type="RefSeq" id="WP_244917708.1">
    <property type="nucleotide sequence ID" value="NZ_CALFYD010000110.1"/>
</dbReference>
<dbReference type="Gene3D" id="1.10.287.130">
    <property type="match status" value="1"/>
</dbReference>
<dbReference type="InterPro" id="IPR036890">
    <property type="entry name" value="HATPase_C_sf"/>
</dbReference>
<evidence type="ECO:0000313" key="17">
    <source>
        <dbReference type="Proteomes" id="UP000255265"/>
    </source>
</evidence>
<dbReference type="Gene3D" id="3.30.565.10">
    <property type="entry name" value="Histidine kinase-like ATPase, C-terminal domain"/>
    <property type="match status" value="1"/>
</dbReference>
<dbReference type="STRING" id="433924.NS331_00355"/>
<dbReference type="Pfam" id="PF00512">
    <property type="entry name" value="HisKA"/>
    <property type="match status" value="1"/>
</dbReference>
<keyword evidence="10 13" id="KW-1133">Transmembrane helix</keyword>
<reference evidence="16 17" key="1">
    <citation type="submission" date="2018-07" db="EMBL/GenBank/DDBJ databases">
        <title>Genomic Encyclopedia of Type Strains, Phase IV (KMG-IV): sequencing the most valuable type-strain genomes for metagenomic binning, comparative biology and taxonomic classification.</title>
        <authorList>
            <person name="Goeker M."/>
        </authorList>
    </citation>
    <scope>NUCLEOTIDE SEQUENCE [LARGE SCALE GENOMIC DNA]</scope>
    <source>
        <strain evidence="16 17">DSM 21352</strain>
    </source>
</reference>
<evidence type="ECO:0000256" key="9">
    <source>
        <dbReference type="ARBA" id="ARBA00022840"/>
    </source>
</evidence>
<dbReference type="CDD" id="cd00082">
    <property type="entry name" value="HisKA"/>
    <property type="match status" value="1"/>
</dbReference>
<dbReference type="InterPro" id="IPR050428">
    <property type="entry name" value="TCS_sensor_his_kinase"/>
</dbReference>
<evidence type="ECO:0000256" key="13">
    <source>
        <dbReference type="SAM" id="Phobius"/>
    </source>
</evidence>
<evidence type="ECO:0000256" key="11">
    <source>
        <dbReference type="ARBA" id="ARBA00023012"/>
    </source>
</evidence>
<dbReference type="CDD" id="cd00075">
    <property type="entry name" value="HATPase"/>
    <property type="match status" value="1"/>
</dbReference>
<evidence type="ECO:0000256" key="1">
    <source>
        <dbReference type="ARBA" id="ARBA00000085"/>
    </source>
</evidence>
<dbReference type="EC" id="2.7.13.3" evidence="3"/>
<dbReference type="PANTHER" id="PTHR45436">
    <property type="entry name" value="SENSOR HISTIDINE KINASE YKOH"/>
    <property type="match status" value="1"/>
</dbReference>
<gene>
    <name evidence="16" type="ORF">DFR41_10344</name>
</gene>
<dbReference type="GO" id="GO:0005886">
    <property type="term" value="C:plasma membrane"/>
    <property type="evidence" value="ECO:0007669"/>
    <property type="project" value="TreeGrafter"/>
</dbReference>
<keyword evidence="12 13" id="KW-0472">Membrane</keyword>
<feature type="transmembrane region" description="Helical" evidence="13">
    <location>
        <begin position="173"/>
        <end position="193"/>
    </location>
</feature>
<dbReference type="GO" id="GO:0000155">
    <property type="term" value="F:phosphorelay sensor kinase activity"/>
    <property type="evidence" value="ECO:0007669"/>
    <property type="project" value="InterPro"/>
</dbReference>
<dbReference type="PANTHER" id="PTHR45436:SF14">
    <property type="entry name" value="SENSOR PROTEIN QSEC"/>
    <property type="match status" value="1"/>
</dbReference>
<dbReference type="InterPro" id="IPR013727">
    <property type="entry name" value="2CSK_N"/>
</dbReference>
<dbReference type="Proteomes" id="UP000255265">
    <property type="component" value="Unassembled WGS sequence"/>
</dbReference>
<evidence type="ECO:0000256" key="5">
    <source>
        <dbReference type="ARBA" id="ARBA00022679"/>
    </source>
</evidence>
<dbReference type="PROSITE" id="PS50885">
    <property type="entry name" value="HAMP"/>
    <property type="match status" value="1"/>
</dbReference>
<evidence type="ECO:0000256" key="10">
    <source>
        <dbReference type="ARBA" id="ARBA00022989"/>
    </source>
</evidence>
<evidence type="ECO:0000256" key="4">
    <source>
        <dbReference type="ARBA" id="ARBA00022553"/>
    </source>
</evidence>
<dbReference type="AlphaFoldDB" id="A0A370FH22"/>
<keyword evidence="17" id="KW-1185">Reference proteome</keyword>
<dbReference type="SUPFAM" id="SSF47384">
    <property type="entry name" value="Homodimeric domain of signal transducing histidine kinase"/>
    <property type="match status" value="1"/>
</dbReference>
<feature type="domain" description="HAMP" evidence="15">
    <location>
        <begin position="197"/>
        <end position="249"/>
    </location>
</feature>
<dbReference type="SMART" id="SM00387">
    <property type="entry name" value="HATPase_c"/>
    <property type="match status" value="1"/>
</dbReference>
<dbReference type="InterPro" id="IPR004358">
    <property type="entry name" value="Sig_transdc_His_kin-like_C"/>
</dbReference>
<keyword evidence="5" id="KW-0808">Transferase</keyword>
<dbReference type="InterPro" id="IPR003594">
    <property type="entry name" value="HATPase_dom"/>
</dbReference>
<organism evidence="16 17">
    <name type="scientific">Pseudacidovorax intermedius</name>
    <dbReference type="NCBI Taxonomy" id="433924"/>
    <lineage>
        <taxon>Bacteria</taxon>
        <taxon>Pseudomonadati</taxon>
        <taxon>Pseudomonadota</taxon>
        <taxon>Betaproteobacteria</taxon>
        <taxon>Burkholderiales</taxon>
        <taxon>Comamonadaceae</taxon>
        <taxon>Pseudacidovorax</taxon>
    </lineage>
</organism>
<sequence>MSARPATAAAVAAAGHRPRPSLRARVLRQVMLPLALTWLAGTVVVLTISNYFVRQAFDRALVDDAYAIAANIQPQGRPDAQLQLTAREMTTLLFDQRETVYFAVRRPDGSLLSGEPTLQTPFLADGATWHLADVRFAGKQLRAVVLRHPAGTGDFTVVVAQTTGSRTALLRRLALYATLPQILLLGVLAWWLWRGIARELAPLGALQQDLGRRDASDLSPVIVGGDTREVAQLGDALNDLFVRLDGSVRAQREFAGNVAHELRTPLAGIRALAHYGLGHSDPGVAREQLQRIADSEARASHLVDQLLALALAAESDAVLQREPVVLDELAHEAVLRHLTRADARGVDLGARGLDEAQESGGFTINGSVALVEGILDNLIDNALRYGGKTVTIELSKEEVDGAMVPVLSVADDGPGIPEVQRQALMHRWAQGTDGRKLGEGSGLGLSIVARYAKLLGAQMRLAATASSGGLRASILFTTR</sequence>
<evidence type="ECO:0000256" key="6">
    <source>
        <dbReference type="ARBA" id="ARBA00022692"/>
    </source>
</evidence>
<evidence type="ECO:0000259" key="14">
    <source>
        <dbReference type="PROSITE" id="PS50109"/>
    </source>
</evidence>
<accession>A0A370FH22</accession>
<dbReference type="InterPro" id="IPR036097">
    <property type="entry name" value="HisK_dim/P_sf"/>
</dbReference>
<feature type="transmembrane region" description="Helical" evidence="13">
    <location>
        <begin position="33"/>
        <end position="53"/>
    </location>
</feature>
<comment type="caution">
    <text evidence="16">The sequence shown here is derived from an EMBL/GenBank/DDBJ whole genome shotgun (WGS) entry which is preliminary data.</text>
</comment>
<dbReference type="PRINTS" id="PR00344">
    <property type="entry name" value="BCTRLSENSOR"/>
</dbReference>
<proteinExistence type="predicted"/>
<keyword evidence="6 13" id="KW-0812">Transmembrane</keyword>
<dbReference type="SMART" id="SM00388">
    <property type="entry name" value="HisKA"/>
    <property type="match status" value="1"/>
</dbReference>
<dbReference type="Pfam" id="PF08521">
    <property type="entry name" value="2CSK_N"/>
    <property type="match status" value="1"/>
</dbReference>
<evidence type="ECO:0000256" key="3">
    <source>
        <dbReference type="ARBA" id="ARBA00012438"/>
    </source>
</evidence>
<evidence type="ECO:0000259" key="15">
    <source>
        <dbReference type="PROSITE" id="PS50885"/>
    </source>
</evidence>
<evidence type="ECO:0000256" key="12">
    <source>
        <dbReference type="ARBA" id="ARBA00023136"/>
    </source>
</evidence>